<proteinExistence type="predicted"/>
<name>A0AAJ0I2R1_9PEZI</name>
<comment type="caution">
    <text evidence="1">The sequence shown here is derived from an EMBL/GenBank/DDBJ whole genome shotgun (WGS) entry which is preliminary data.</text>
</comment>
<keyword evidence="2" id="KW-1185">Reference proteome</keyword>
<evidence type="ECO:0000313" key="1">
    <source>
        <dbReference type="EMBL" id="KAK3488675.1"/>
    </source>
</evidence>
<gene>
    <name evidence="1" type="ORF">B0T23DRAFT_181400</name>
</gene>
<sequence length="139" mass="15503">MNRYLVTCRQGSQGVAAFFHQTKCHVQIRGAGEQSAAIYLVECQSPSRAWHMTGVGRSSVASFYQGQDQEGREVRHAIASQGWRLRRTRICGINMIFLTPPATMYTSKASHASQVCIPDLASRGPSQYACHKLRCRWVG</sequence>
<dbReference type="EMBL" id="JAULSX010000006">
    <property type="protein sequence ID" value="KAK3488675.1"/>
    <property type="molecule type" value="Genomic_DNA"/>
</dbReference>
<dbReference type="Proteomes" id="UP001285908">
    <property type="component" value="Unassembled WGS sequence"/>
</dbReference>
<evidence type="ECO:0000313" key="2">
    <source>
        <dbReference type="Proteomes" id="UP001285908"/>
    </source>
</evidence>
<organism evidence="1 2">
    <name type="scientific">Neurospora hispaniola</name>
    <dbReference type="NCBI Taxonomy" id="588809"/>
    <lineage>
        <taxon>Eukaryota</taxon>
        <taxon>Fungi</taxon>
        <taxon>Dikarya</taxon>
        <taxon>Ascomycota</taxon>
        <taxon>Pezizomycotina</taxon>
        <taxon>Sordariomycetes</taxon>
        <taxon>Sordariomycetidae</taxon>
        <taxon>Sordariales</taxon>
        <taxon>Sordariaceae</taxon>
        <taxon>Neurospora</taxon>
    </lineage>
</organism>
<accession>A0AAJ0I2R1</accession>
<dbReference type="RefSeq" id="XP_062690382.1">
    <property type="nucleotide sequence ID" value="XM_062833077.1"/>
</dbReference>
<dbReference type="GeneID" id="87870699"/>
<dbReference type="AlphaFoldDB" id="A0AAJ0I2R1"/>
<reference evidence="1 2" key="1">
    <citation type="journal article" date="2023" name="Mol. Phylogenet. Evol.">
        <title>Genome-scale phylogeny and comparative genomics of the fungal order Sordariales.</title>
        <authorList>
            <person name="Hensen N."/>
            <person name="Bonometti L."/>
            <person name="Westerberg I."/>
            <person name="Brannstrom I.O."/>
            <person name="Guillou S."/>
            <person name="Cros-Aarteil S."/>
            <person name="Calhoun S."/>
            <person name="Haridas S."/>
            <person name="Kuo A."/>
            <person name="Mondo S."/>
            <person name="Pangilinan J."/>
            <person name="Riley R."/>
            <person name="LaButti K."/>
            <person name="Andreopoulos B."/>
            <person name="Lipzen A."/>
            <person name="Chen C."/>
            <person name="Yan M."/>
            <person name="Daum C."/>
            <person name="Ng V."/>
            <person name="Clum A."/>
            <person name="Steindorff A."/>
            <person name="Ohm R.A."/>
            <person name="Martin F."/>
            <person name="Silar P."/>
            <person name="Natvig D.O."/>
            <person name="Lalanne C."/>
            <person name="Gautier V."/>
            <person name="Ament-Velasquez S.L."/>
            <person name="Kruys A."/>
            <person name="Hutchinson M.I."/>
            <person name="Powell A.J."/>
            <person name="Barry K."/>
            <person name="Miller A.N."/>
            <person name="Grigoriev I.V."/>
            <person name="Debuchy R."/>
            <person name="Gladieux P."/>
            <person name="Hiltunen Thoren M."/>
            <person name="Johannesson H."/>
        </authorList>
    </citation>
    <scope>NUCLEOTIDE SEQUENCE [LARGE SCALE GENOMIC DNA]</scope>
    <source>
        <strain evidence="1 2">FGSC 10403</strain>
    </source>
</reference>
<protein>
    <submittedName>
        <fullName evidence="1">Uncharacterized protein</fullName>
    </submittedName>
</protein>